<dbReference type="InterPro" id="IPR055128">
    <property type="entry name" value="HypF_C_2"/>
</dbReference>
<dbReference type="UniPathway" id="UPA00335"/>
<keyword evidence="5" id="KW-0863">Zinc-finger</keyword>
<gene>
    <name evidence="12" type="primary">hypF</name>
    <name evidence="12" type="ORF">FGF68_02555</name>
</gene>
<dbReference type="EC" id="6.2.-.-" evidence="8"/>
<feature type="domain" description="Acylphosphatase-like" evidence="10">
    <location>
        <begin position="19"/>
        <end position="106"/>
    </location>
</feature>
<comment type="caution">
    <text evidence="12">The sequence shown here is derived from an EMBL/GenBank/DDBJ whole genome shotgun (WGS) entry which is preliminary data.</text>
</comment>
<dbReference type="PROSITE" id="PS51163">
    <property type="entry name" value="YRDC"/>
    <property type="match status" value="1"/>
</dbReference>
<comment type="catalytic activity">
    <reaction evidence="7">
        <text>C-terminal L-cysteinyl-[HypE protein] + carbamoyl phosphate + ATP + H2O = C-terminal S-carboxamide-L-cysteinyl-[HypE protein] + AMP + phosphate + diphosphate + H(+)</text>
        <dbReference type="Rhea" id="RHEA:55636"/>
        <dbReference type="Rhea" id="RHEA-COMP:14247"/>
        <dbReference type="Rhea" id="RHEA-COMP:14392"/>
        <dbReference type="ChEBI" id="CHEBI:15377"/>
        <dbReference type="ChEBI" id="CHEBI:15378"/>
        <dbReference type="ChEBI" id="CHEBI:30616"/>
        <dbReference type="ChEBI" id="CHEBI:33019"/>
        <dbReference type="ChEBI" id="CHEBI:43474"/>
        <dbReference type="ChEBI" id="CHEBI:58228"/>
        <dbReference type="ChEBI" id="CHEBI:76913"/>
        <dbReference type="ChEBI" id="CHEBI:139126"/>
        <dbReference type="ChEBI" id="CHEBI:456215"/>
    </reaction>
</comment>
<name>A0A5C4S3N1_PROVB</name>
<dbReference type="Proteomes" id="UP000309544">
    <property type="component" value="Unassembled WGS sequence"/>
</dbReference>
<dbReference type="Gene3D" id="3.30.420.360">
    <property type="match status" value="1"/>
</dbReference>
<dbReference type="InterPro" id="IPR036046">
    <property type="entry name" value="Acylphosphatase-like_dom_sf"/>
</dbReference>
<dbReference type="Gene3D" id="3.90.870.50">
    <property type="match status" value="1"/>
</dbReference>
<keyword evidence="13" id="KW-1185">Reference proteome</keyword>
<dbReference type="SUPFAM" id="SSF55821">
    <property type="entry name" value="YrdC/RibB"/>
    <property type="match status" value="1"/>
</dbReference>
<evidence type="ECO:0000256" key="5">
    <source>
        <dbReference type="ARBA" id="ARBA00022771"/>
    </source>
</evidence>
<dbReference type="PROSITE" id="PS00150">
    <property type="entry name" value="ACYLPHOSPHATASE_1"/>
    <property type="match status" value="1"/>
</dbReference>
<dbReference type="GO" id="GO:0016874">
    <property type="term" value="F:ligase activity"/>
    <property type="evidence" value="ECO:0007669"/>
    <property type="project" value="UniProtKB-UniRule"/>
</dbReference>
<dbReference type="Gene3D" id="3.30.110.120">
    <property type="match status" value="1"/>
</dbReference>
<evidence type="ECO:0000256" key="3">
    <source>
        <dbReference type="ARBA" id="ARBA00022598"/>
    </source>
</evidence>
<dbReference type="EMBL" id="VDCI01000001">
    <property type="protein sequence ID" value="TNJ38080.1"/>
    <property type="molecule type" value="Genomic_DNA"/>
</dbReference>
<keyword evidence="3" id="KW-0436">Ligase</keyword>
<evidence type="ECO:0000256" key="2">
    <source>
        <dbReference type="ARBA" id="ARBA00008097"/>
    </source>
</evidence>
<evidence type="ECO:0000259" key="10">
    <source>
        <dbReference type="PROSITE" id="PS51160"/>
    </source>
</evidence>
<dbReference type="NCBIfam" id="TIGR00143">
    <property type="entry name" value="hypF"/>
    <property type="match status" value="1"/>
</dbReference>
<dbReference type="GO" id="GO:0051604">
    <property type="term" value="P:protein maturation"/>
    <property type="evidence" value="ECO:0007669"/>
    <property type="project" value="TreeGrafter"/>
</dbReference>
<dbReference type="InterPro" id="IPR017945">
    <property type="entry name" value="DHBP_synth_RibB-like_a/b_dom"/>
</dbReference>
<organism evidence="12 13">
    <name type="scientific">Prosthecochloris vibrioformis</name>
    <name type="common">Chlorobium vibrioforme</name>
    <dbReference type="NCBI Taxonomy" id="1098"/>
    <lineage>
        <taxon>Bacteria</taxon>
        <taxon>Pseudomonadati</taxon>
        <taxon>Chlorobiota</taxon>
        <taxon>Chlorobiia</taxon>
        <taxon>Chlorobiales</taxon>
        <taxon>Chlorobiaceae</taxon>
        <taxon>Prosthecochloris</taxon>
    </lineage>
</organism>
<proteinExistence type="inferred from homology"/>
<dbReference type="InterPro" id="IPR041440">
    <property type="entry name" value="HypF_C"/>
</dbReference>
<dbReference type="InterPro" id="IPR051060">
    <property type="entry name" value="Carbamoyltrans_HypF-like"/>
</dbReference>
<dbReference type="InterPro" id="IPR017968">
    <property type="entry name" value="Acylphosphatase_CS"/>
</dbReference>
<keyword evidence="4" id="KW-0479">Metal-binding</keyword>
<dbReference type="AlphaFoldDB" id="A0A5C4S3N1"/>
<dbReference type="InterPro" id="IPR011125">
    <property type="entry name" value="Znf_HypF"/>
</dbReference>
<dbReference type="InterPro" id="IPR006070">
    <property type="entry name" value="Sua5-like_dom"/>
</dbReference>
<dbReference type="GO" id="GO:0008270">
    <property type="term" value="F:zinc ion binding"/>
    <property type="evidence" value="ECO:0007669"/>
    <property type="project" value="UniProtKB-KW"/>
</dbReference>
<reference evidence="12 13" key="1">
    <citation type="submission" date="2019-05" db="EMBL/GenBank/DDBJ databases">
        <title>Draft Whole-Genome sequence of the green sulfur bacterium Prosthecochloris vibrioformis DSM 260.</title>
        <authorList>
            <person name="Meyer T.E."/>
            <person name="Kyndt J.A."/>
        </authorList>
    </citation>
    <scope>NUCLEOTIDE SEQUENCE [LARGE SCALE GENOMIC DNA]</scope>
    <source>
        <strain evidence="12 13">DSM 260</strain>
    </source>
</reference>
<dbReference type="InterPro" id="IPR001792">
    <property type="entry name" value="Acylphosphatase-like_dom"/>
</dbReference>
<evidence type="ECO:0000313" key="13">
    <source>
        <dbReference type="Proteomes" id="UP000309544"/>
    </source>
</evidence>
<protein>
    <recommendedName>
        <fullName evidence="8">Carbamoyltransferase</fullName>
        <ecNumber evidence="8">6.2.-.-</ecNumber>
    </recommendedName>
</protein>
<dbReference type="GO" id="GO:0003725">
    <property type="term" value="F:double-stranded RNA binding"/>
    <property type="evidence" value="ECO:0007669"/>
    <property type="project" value="InterPro"/>
</dbReference>
<feature type="domain" description="YrdC-like" evidence="11">
    <location>
        <begin position="216"/>
        <end position="401"/>
    </location>
</feature>
<evidence type="ECO:0000256" key="8">
    <source>
        <dbReference type="PIRNR" id="PIRNR006256"/>
    </source>
</evidence>
<evidence type="ECO:0000256" key="6">
    <source>
        <dbReference type="ARBA" id="ARBA00022833"/>
    </source>
</evidence>
<dbReference type="InterPro" id="IPR004421">
    <property type="entry name" value="Carbamoyltransferase_HypF"/>
</dbReference>
<evidence type="ECO:0000256" key="9">
    <source>
        <dbReference type="PROSITE-ProRule" id="PRU00520"/>
    </source>
</evidence>
<dbReference type="Pfam" id="PF00708">
    <property type="entry name" value="Acylphosphatase"/>
    <property type="match status" value="1"/>
</dbReference>
<dbReference type="Pfam" id="PF01300">
    <property type="entry name" value="Sua5_yciO_yrdC"/>
    <property type="match status" value="1"/>
</dbReference>
<dbReference type="SUPFAM" id="SSF54975">
    <property type="entry name" value="Acylphosphatase/BLUF domain-like"/>
    <property type="match status" value="1"/>
</dbReference>
<evidence type="ECO:0000313" key="12">
    <source>
        <dbReference type="EMBL" id="TNJ38080.1"/>
    </source>
</evidence>
<dbReference type="PANTHER" id="PTHR42959:SF1">
    <property type="entry name" value="CARBAMOYLTRANSFERASE HYPF"/>
    <property type="match status" value="1"/>
</dbReference>
<sequence length="780" mass="84186">MAAPADRGAEGVTSALPCRLRVMVRGTVQGVGFRPFVYRLAREMQLEGMVRNEPDGVRIEVQGRDRDELDGFLQRLRDEAPAMSAIRMVDVEEIESCTSAGFSIESSSLPGDSPPSIPPDLAICSSCRRELFDPEDRRYRYPFINCTACGPRFTITEAVPYDRPNTTMRSFQLCEACAGEYDDPLDRRFHAQPNACVACGPGFSLVDAGGNGIDVPDPLERAAAMLRDGMIVALKGIGGFHLAVDASNSAAVERLRIRKGRPRKPFAVMVRDAGLLERYCWCSMEEQQALESPAAPVVLLRKRAGAGLPEALAPGNDRLGVMLPYSPLHLLLLASSPGLLVMTSANFSEEPIITDNREALQRLGGIADAFLIHDRPIAYPCDDSVGIVMAGRFRLLRRSRGYVPLPLPLACGGAAVLGAGAELKSTLCMVRGHEAFLSQHIGDLKNEPSLRHYREIATHLERLTGVHPEIVACDMHPAFCGRTSQTQGSGRQAVPVVQVQHHHAHLVSCLAEHRYEEKAIGIILDGSGYGTDGTVWGGELLVGDAAGFERFAALHPVPLPGGDAAAMRPWRAAAGYAFHAFGELPADLFRGYEWEGMLALLKTSVNTPLASSCGRLFDAVAYFAGLCDENSYEGQAAVELMSASDEGTVEPYAFGFDGQSNGVRYLAVTPLIADVVKAARLGRPAGEIGSRFHRTVVEMFVLAAREASVVSGIRTVALSGGVFQNPLLTTMMVRSLEHVGMDVLLHGCVPCNDGGISLGQAVIGREYLKKKSCALQYQEK</sequence>
<dbReference type="Gene3D" id="3.30.420.40">
    <property type="match status" value="1"/>
</dbReference>
<dbReference type="Pfam" id="PF07503">
    <property type="entry name" value="zf-HYPF"/>
    <property type="match status" value="2"/>
</dbReference>
<comment type="similarity">
    <text evidence="2 8">Belongs to the carbamoyltransferase HypF family.</text>
</comment>
<keyword evidence="12" id="KW-0808">Transferase</keyword>
<evidence type="ECO:0000256" key="4">
    <source>
        <dbReference type="ARBA" id="ARBA00022723"/>
    </source>
</evidence>
<dbReference type="GO" id="GO:0016743">
    <property type="term" value="F:carboxyl- or carbamoyltransferase activity"/>
    <property type="evidence" value="ECO:0007669"/>
    <property type="project" value="UniProtKB-UniRule"/>
</dbReference>
<dbReference type="PIRSF" id="PIRSF006256">
    <property type="entry name" value="CMPcnvr_hdrg_mat"/>
    <property type="match status" value="1"/>
</dbReference>
<keyword evidence="6" id="KW-0862">Zinc</keyword>
<keyword evidence="9" id="KW-0378">Hydrolase</keyword>
<dbReference type="PANTHER" id="PTHR42959">
    <property type="entry name" value="CARBAMOYLTRANSFERASE"/>
    <property type="match status" value="1"/>
</dbReference>
<feature type="active site" evidence="9">
    <location>
        <position position="52"/>
    </location>
</feature>
<evidence type="ECO:0000259" key="11">
    <source>
        <dbReference type="PROSITE" id="PS51163"/>
    </source>
</evidence>
<dbReference type="RefSeq" id="WP_139626186.1">
    <property type="nucleotide sequence ID" value="NZ_VDCI01000001.1"/>
</dbReference>
<dbReference type="PROSITE" id="PS51160">
    <property type="entry name" value="ACYLPHOSPHATASE_3"/>
    <property type="match status" value="1"/>
</dbReference>
<comment type="pathway">
    <text evidence="1">Protein modification; [NiFe] hydrogenase maturation.</text>
</comment>
<evidence type="ECO:0000256" key="7">
    <source>
        <dbReference type="ARBA" id="ARBA00048220"/>
    </source>
</evidence>
<comment type="catalytic activity">
    <reaction evidence="9">
        <text>an acyl phosphate + H2O = a carboxylate + phosphate + H(+)</text>
        <dbReference type="Rhea" id="RHEA:14965"/>
        <dbReference type="ChEBI" id="CHEBI:15377"/>
        <dbReference type="ChEBI" id="CHEBI:15378"/>
        <dbReference type="ChEBI" id="CHEBI:29067"/>
        <dbReference type="ChEBI" id="CHEBI:43474"/>
        <dbReference type="ChEBI" id="CHEBI:59918"/>
        <dbReference type="EC" id="3.6.1.7"/>
    </reaction>
</comment>
<dbReference type="GO" id="GO:0003998">
    <property type="term" value="F:acylphosphatase activity"/>
    <property type="evidence" value="ECO:0007669"/>
    <property type="project" value="UniProtKB-EC"/>
</dbReference>
<evidence type="ECO:0000256" key="1">
    <source>
        <dbReference type="ARBA" id="ARBA00004711"/>
    </source>
</evidence>
<dbReference type="Pfam" id="PF17788">
    <property type="entry name" value="HypF_C"/>
    <property type="match status" value="1"/>
</dbReference>
<feature type="active site" evidence="9">
    <location>
        <position position="34"/>
    </location>
</feature>
<accession>A0A5C4S3N1</accession>
<dbReference type="Pfam" id="PF22521">
    <property type="entry name" value="HypF_C_2"/>
    <property type="match status" value="1"/>
</dbReference>